<proteinExistence type="inferred from homology"/>
<dbReference type="Pfam" id="PF04762">
    <property type="entry name" value="Beta-prop_ELP1_1st"/>
    <property type="match status" value="2"/>
</dbReference>
<evidence type="ECO:0000313" key="12">
    <source>
        <dbReference type="Proteomes" id="UP000030745"/>
    </source>
</evidence>
<evidence type="ECO:0000259" key="10">
    <source>
        <dbReference type="Pfam" id="PF23925"/>
    </source>
</evidence>
<evidence type="ECO:0000256" key="5">
    <source>
        <dbReference type="ARBA" id="ARBA00029535"/>
    </source>
</evidence>
<name>A0A067BK74_SAPPC</name>
<evidence type="ECO:0000256" key="3">
    <source>
        <dbReference type="ARBA" id="ARBA00022490"/>
    </source>
</evidence>
<dbReference type="GO" id="GO:0005829">
    <property type="term" value="C:cytosol"/>
    <property type="evidence" value="ECO:0007669"/>
    <property type="project" value="TreeGrafter"/>
</dbReference>
<keyword evidence="4" id="KW-0819">tRNA processing</keyword>
<keyword evidence="3 6" id="KW-0963">Cytoplasm</keyword>
<dbReference type="Pfam" id="PF23878">
    <property type="entry name" value="TPR_ELP1"/>
    <property type="match status" value="1"/>
</dbReference>
<evidence type="ECO:0000256" key="1">
    <source>
        <dbReference type="ARBA" id="ARBA00005043"/>
    </source>
</evidence>
<dbReference type="InterPro" id="IPR056164">
    <property type="entry name" value="Beta-prop_ELP1_1st"/>
</dbReference>
<dbReference type="Pfam" id="PF23925">
    <property type="entry name" value="A-sol_ELP1"/>
    <property type="match status" value="1"/>
</dbReference>
<accession>A0A067BK74</accession>
<dbReference type="OMA" id="WRESLYC"/>
<protein>
    <recommendedName>
        <fullName evidence="5 6">Elongator complex protein 1</fullName>
    </recommendedName>
</protein>
<dbReference type="PANTHER" id="PTHR12747:SF0">
    <property type="entry name" value="ELONGATOR COMPLEX PROTEIN 1"/>
    <property type="match status" value="1"/>
</dbReference>
<dbReference type="GO" id="GO:0005634">
    <property type="term" value="C:nucleus"/>
    <property type="evidence" value="ECO:0007669"/>
    <property type="project" value="UniProtKB-SubCell"/>
</dbReference>
<keyword evidence="6" id="KW-0539">Nucleus</keyword>
<comment type="function">
    <text evidence="6">Component of the elongator complex which is required for multiple tRNA modifications, including mcm5U (5-methoxycarbonylmethyl uridine), mcm5s2U (5-methoxycarbonylmethyl-2-thiouridine), and ncm5U (5-carbamoylmethyl uridine). The elongator complex catalyzes formation of carboxymethyluridine in the wobble base at position 34 in tRNAs.</text>
</comment>
<organism evidence="11 12">
    <name type="scientific">Saprolegnia parasitica (strain CBS 223.65)</name>
    <dbReference type="NCBI Taxonomy" id="695850"/>
    <lineage>
        <taxon>Eukaryota</taxon>
        <taxon>Sar</taxon>
        <taxon>Stramenopiles</taxon>
        <taxon>Oomycota</taxon>
        <taxon>Saprolegniomycetes</taxon>
        <taxon>Saprolegniales</taxon>
        <taxon>Saprolegniaceae</taxon>
        <taxon>Saprolegnia</taxon>
    </lineage>
</organism>
<dbReference type="UniPathway" id="UPA00988"/>
<feature type="domain" description="ELP1 first N-terminal beta-propeller" evidence="7">
    <location>
        <begin position="55"/>
        <end position="141"/>
    </location>
</feature>
<dbReference type="SUPFAM" id="SSF69322">
    <property type="entry name" value="Tricorn protease domain 2"/>
    <property type="match status" value="1"/>
</dbReference>
<feature type="domain" description="ELP1 first N-terminal beta-propeller" evidence="7">
    <location>
        <begin position="148"/>
        <end position="293"/>
    </location>
</feature>
<dbReference type="VEuPathDB" id="FungiDB:SPRG_16008"/>
<dbReference type="PANTHER" id="PTHR12747">
    <property type="entry name" value="ELONGATOR COMPLEX PROTEIN 1"/>
    <property type="match status" value="1"/>
</dbReference>
<evidence type="ECO:0000259" key="9">
    <source>
        <dbReference type="Pfam" id="PF23878"/>
    </source>
</evidence>
<dbReference type="InterPro" id="IPR006849">
    <property type="entry name" value="Elp1"/>
</dbReference>
<dbReference type="GO" id="GO:0033588">
    <property type="term" value="C:elongator holoenzyme complex"/>
    <property type="evidence" value="ECO:0007669"/>
    <property type="project" value="InterPro"/>
</dbReference>
<evidence type="ECO:0000256" key="2">
    <source>
        <dbReference type="ARBA" id="ARBA00006086"/>
    </source>
</evidence>
<dbReference type="InterPro" id="IPR056165">
    <property type="entry name" value="Beta-prop_ELP1_2nd"/>
</dbReference>
<comment type="subcellular location">
    <subcellularLocation>
        <location evidence="6">Cytoplasm</location>
    </subcellularLocation>
    <subcellularLocation>
        <location evidence="6">Nucleus</location>
    </subcellularLocation>
</comment>
<dbReference type="EMBL" id="KK583416">
    <property type="protein sequence ID" value="KDO18588.1"/>
    <property type="molecule type" value="Genomic_DNA"/>
</dbReference>
<dbReference type="GO" id="GO:0000049">
    <property type="term" value="F:tRNA binding"/>
    <property type="evidence" value="ECO:0007669"/>
    <property type="project" value="TreeGrafter"/>
</dbReference>
<feature type="domain" description="ELP1 TPR" evidence="9">
    <location>
        <begin position="789"/>
        <end position="951"/>
    </location>
</feature>
<evidence type="ECO:0000259" key="8">
    <source>
        <dbReference type="Pfam" id="PF23797"/>
    </source>
</evidence>
<sequence length="1190" mass="130673">MRNLIVLDERRAALPPGNWVAQSVDAAEDRVFAMTSDGCVACLVDNEVVWDCRLDSAADWLWCHYNQELEAIVCASRSGAIVAIDAKERDVEVIGHFDAGLCAVAWNATDDQVALVTGESLLITMSTSWDVLHEGLLDVPSLHAGSLVSLAWRADGQFLVVNAAAQIQVWEQANASWSLHALGRYEDGRPLTQLESTIAWAPNHTLVATSQILKQQLHVIFFERNGLRHGEFPVDAASVTHLQWNTLSDVLALGVMTTAGQPMVQFWTRNNYHWYLKHERRLDDAIAALSWDLEAPYTVHVLQQAGTLRTLTLEPLVHVSATDAATVAVIDGCELKRTFFQKAPIPPPMCASVLSLPAPINVIAFANDVAALVTSSGSWHLVLDDHVRPVMLQTAGFTQRMQSLAWDGASFWGVPEGDATTLCIVTLDLTTACVLHTSSLKAPGDETFGTLSMDGRAVQLSSGARFHPAQEELDETAHPLYAHWALLEHDLCVGSAGHKLYVNGAVLHASVASFHISHGYLLATTLGAHPQLHFYLLDELVDCKHTPVHTQPVERGAKLVATVPSRADVILQMPRGNLEILSPRPLVLHLVAQCVASAAYAPALELCRKHRVDMNLLVDLDPPTFLASIEALLEAIPVRIRSDRLCLFLTNLHPVNVCGAKYPLDAVHRMPESWDKVLEVCSAVRSALLVRDAAMYLLPLLTCEAKMQLFEPALLRLQALHATDKVLAEKGLKHLLFLVDVDVLYDHALGLYDMDLARLVAGRTQRDPQEYLPQLAAWEALQTTKSIAYMKYVIDVSLKRYAKALTHLTADTDAALALSLITSHHLYEDGLKLFSTTASPIRRQILVAYGSHQVANGAFASAGHTFLSAVPPALELAVDAFRKASEWRLAMSIAARIDKCDLPSLAYEMADELLNAMGTTRNPVAAAELYIHYCHDVDEGVATLVQAREWGLALQAAQLHKRRDLIETEVEPLVLQAADDMETDIAGRFATYKKHWVRLTTLREQIRLFRLHGIDGKTNDGNGLDDGASSAASAFSNMSMSSVGSHNSNRDICFGTSLSFETSSHSATTSPFYAALSATEPASSTNTKKMPRRFRRTKIQEGSADEDAYVETSLRAAMPNAEFLADLRQLLTMLVYFGHSPRAQTLQVQLDAFFQHIQTHVPPAPVHGESTVVAWARPDDATWMVVSRLL</sequence>
<evidence type="ECO:0000256" key="4">
    <source>
        <dbReference type="ARBA" id="ARBA00022694"/>
    </source>
</evidence>
<dbReference type="RefSeq" id="XP_012210701.1">
    <property type="nucleotide sequence ID" value="XM_012355311.1"/>
</dbReference>
<feature type="domain" description="ELP1 N-terminal second beta-propeller" evidence="8">
    <location>
        <begin position="329"/>
        <end position="379"/>
    </location>
</feature>
<keyword evidence="12" id="KW-1185">Reference proteome</keyword>
<dbReference type="Gene3D" id="2.130.10.10">
    <property type="entry name" value="YVTN repeat-like/Quinoprotein amine dehydrogenase"/>
    <property type="match status" value="1"/>
</dbReference>
<dbReference type="OrthoDB" id="40048at2759"/>
<reference evidence="11 12" key="1">
    <citation type="journal article" date="2013" name="PLoS Genet.">
        <title>Distinctive expansion of potential virulence genes in the genome of the oomycete fish pathogen Saprolegnia parasitica.</title>
        <authorList>
            <person name="Jiang R.H."/>
            <person name="de Bruijn I."/>
            <person name="Haas B.J."/>
            <person name="Belmonte R."/>
            <person name="Lobach L."/>
            <person name="Christie J."/>
            <person name="van den Ackerveken G."/>
            <person name="Bottin A."/>
            <person name="Bulone V."/>
            <person name="Diaz-Moreno S.M."/>
            <person name="Dumas B."/>
            <person name="Fan L."/>
            <person name="Gaulin E."/>
            <person name="Govers F."/>
            <person name="Grenville-Briggs L.J."/>
            <person name="Horner N.R."/>
            <person name="Levin J.Z."/>
            <person name="Mammella M."/>
            <person name="Meijer H.J."/>
            <person name="Morris P."/>
            <person name="Nusbaum C."/>
            <person name="Oome S."/>
            <person name="Phillips A.J."/>
            <person name="van Rooyen D."/>
            <person name="Rzeszutek E."/>
            <person name="Saraiva M."/>
            <person name="Secombes C.J."/>
            <person name="Seidl M.F."/>
            <person name="Snel B."/>
            <person name="Stassen J.H."/>
            <person name="Sykes S."/>
            <person name="Tripathy S."/>
            <person name="van den Berg H."/>
            <person name="Vega-Arreguin J.C."/>
            <person name="Wawra S."/>
            <person name="Young S.K."/>
            <person name="Zeng Q."/>
            <person name="Dieguez-Uribeondo J."/>
            <person name="Russ C."/>
            <person name="Tyler B.M."/>
            <person name="van West P."/>
        </authorList>
    </citation>
    <scope>NUCLEOTIDE SEQUENCE [LARGE SCALE GENOMIC DNA]</scope>
    <source>
        <strain evidence="11 12">CBS 223.65</strain>
    </source>
</reference>
<feature type="domain" description="ELP1 alpha-solenoid" evidence="10">
    <location>
        <begin position="584"/>
        <end position="775"/>
    </location>
</feature>
<dbReference type="InterPro" id="IPR015943">
    <property type="entry name" value="WD40/YVTN_repeat-like_dom_sf"/>
</dbReference>
<dbReference type="InterPro" id="IPR056166">
    <property type="entry name" value="TPR_ELP1"/>
</dbReference>
<dbReference type="Proteomes" id="UP000030745">
    <property type="component" value="Unassembled WGS sequence"/>
</dbReference>
<dbReference type="GeneID" id="24137676"/>
<comment type="pathway">
    <text evidence="1">tRNA modification; 5-methoxycarbonylmethyl-2-thiouridine-tRNA biosynthesis.</text>
</comment>
<dbReference type="AlphaFoldDB" id="A0A067BK74"/>
<evidence type="ECO:0000259" key="7">
    <source>
        <dbReference type="Pfam" id="PF04762"/>
    </source>
</evidence>
<dbReference type="InterPro" id="IPR056167">
    <property type="entry name" value="A-sol_ELP1"/>
</dbReference>
<evidence type="ECO:0000256" key="6">
    <source>
        <dbReference type="PIRNR" id="PIRNR017233"/>
    </source>
</evidence>
<dbReference type="GO" id="GO:0002926">
    <property type="term" value="P:tRNA wobble base 5-methoxycarbonylmethyl-2-thiouridinylation"/>
    <property type="evidence" value="ECO:0007669"/>
    <property type="project" value="TreeGrafter"/>
</dbReference>
<comment type="similarity">
    <text evidence="2 6">Belongs to the ELP1/IKA1 family.</text>
</comment>
<dbReference type="PIRSF" id="PIRSF017233">
    <property type="entry name" value="IKAP"/>
    <property type="match status" value="1"/>
</dbReference>
<evidence type="ECO:0000313" key="11">
    <source>
        <dbReference type="EMBL" id="KDO18588.1"/>
    </source>
</evidence>
<dbReference type="STRING" id="695850.A0A067BK74"/>
<dbReference type="Pfam" id="PF23797">
    <property type="entry name" value="Beta-prop_ELP1_2nd"/>
    <property type="match status" value="1"/>
</dbReference>
<dbReference type="KEGG" id="spar:SPRG_16008"/>
<gene>
    <name evidence="11" type="ORF">SPRG_16008</name>
</gene>